<accession>A0A9N9CP39</accession>
<evidence type="ECO:0000259" key="2">
    <source>
        <dbReference type="Pfam" id="PF00750"/>
    </source>
</evidence>
<feature type="domain" description="Arginyl-tRNA synthetase catalytic core" evidence="2">
    <location>
        <begin position="10"/>
        <end position="80"/>
    </location>
</feature>
<name>A0A9N9CP39_9GLOM</name>
<dbReference type="OrthoDB" id="6776644at2759"/>
<dbReference type="Proteomes" id="UP000789508">
    <property type="component" value="Unassembled WGS sequence"/>
</dbReference>
<dbReference type="AlphaFoldDB" id="A0A9N9CP39"/>
<keyword evidence="1" id="KW-0648">Protein biosynthesis</keyword>
<gene>
    <name evidence="3" type="ORF">ALEPTO_LOCUS8396</name>
</gene>
<proteinExistence type="inferred from homology"/>
<dbReference type="SUPFAM" id="SSF52374">
    <property type="entry name" value="Nucleotidylyl transferase"/>
    <property type="match status" value="1"/>
</dbReference>
<protein>
    <submittedName>
        <fullName evidence="3">14625_t:CDS:1</fullName>
    </submittedName>
</protein>
<dbReference type="GO" id="GO:0004814">
    <property type="term" value="F:arginine-tRNA ligase activity"/>
    <property type="evidence" value="ECO:0007669"/>
    <property type="project" value="InterPro"/>
</dbReference>
<keyword evidence="4" id="KW-1185">Reference proteome</keyword>
<keyword evidence="1" id="KW-0030">Aminoacyl-tRNA synthetase</keyword>
<sequence length="138" mass="15848">MVESNKTLKKEGQNLYGERKNVRVNIEYVSANPTGYLHLAHFRHAFIGDALANVYQFCGYEVAREYYVNDRGGQIASLVYSIYLLYCQQWAKNVTDKMGGTKSEYVLSRASQEIAKKLVEEWGDKYLNEELKGEVFDA</sequence>
<dbReference type="PRINTS" id="PR01038">
    <property type="entry name" value="TRNASYNTHARG"/>
</dbReference>
<dbReference type="EMBL" id="CAJVPS010004687">
    <property type="protein sequence ID" value="CAG8606887.1"/>
    <property type="molecule type" value="Genomic_DNA"/>
</dbReference>
<dbReference type="InterPro" id="IPR035684">
    <property type="entry name" value="ArgRS_core"/>
</dbReference>
<dbReference type="GO" id="GO:0005524">
    <property type="term" value="F:ATP binding"/>
    <property type="evidence" value="ECO:0007669"/>
    <property type="project" value="UniProtKB-KW"/>
</dbReference>
<comment type="caution">
    <text evidence="3">The sequence shown here is derived from an EMBL/GenBank/DDBJ whole genome shotgun (WGS) entry which is preliminary data.</text>
</comment>
<reference evidence="3" key="1">
    <citation type="submission" date="2021-06" db="EMBL/GenBank/DDBJ databases">
        <authorList>
            <person name="Kallberg Y."/>
            <person name="Tangrot J."/>
            <person name="Rosling A."/>
        </authorList>
    </citation>
    <scope>NUCLEOTIDE SEQUENCE</scope>
    <source>
        <strain evidence="3">FL130A</strain>
    </source>
</reference>
<comment type="similarity">
    <text evidence="1">Belongs to the class-I aminoacyl-tRNA synthetase family.</text>
</comment>
<dbReference type="PANTHER" id="PTHR11956">
    <property type="entry name" value="ARGINYL-TRNA SYNTHETASE"/>
    <property type="match status" value="1"/>
</dbReference>
<evidence type="ECO:0000256" key="1">
    <source>
        <dbReference type="RuleBase" id="RU363038"/>
    </source>
</evidence>
<organism evidence="3 4">
    <name type="scientific">Ambispora leptoticha</name>
    <dbReference type="NCBI Taxonomy" id="144679"/>
    <lineage>
        <taxon>Eukaryota</taxon>
        <taxon>Fungi</taxon>
        <taxon>Fungi incertae sedis</taxon>
        <taxon>Mucoromycota</taxon>
        <taxon>Glomeromycotina</taxon>
        <taxon>Glomeromycetes</taxon>
        <taxon>Archaeosporales</taxon>
        <taxon>Ambisporaceae</taxon>
        <taxon>Ambispora</taxon>
    </lineage>
</organism>
<dbReference type="PANTHER" id="PTHR11956:SF5">
    <property type="entry name" value="ARGININE--TRNA LIGASE, CYTOPLASMIC"/>
    <property type="match status" value="1"/>
</dbReference>
<keyword evidence="1" id="KW-0547">Nucleotide-binding</keyword>
<dbReference type="GO" id="GO:0006420">
    <property type="term" value="P:arginyl-tRNA aminoacylation"/>
    <property type="evidence" value="ECO:0007669"/>
    <property type="project" value="InterPro"/>
</dbReference>
<dbReference type="Pfam" id="PF00750">
    <property type="entry name" value="tRNA-synt_1d"/>
    <property type="match status" value="1"/>
</dbReference>
<keyword evidence="1" id="KW-0436">Ligase</keyword>
<dbReference type="InterPro" id="IPR001278">
    <property type="entry name" value="Arg-tRNA-ligase"/>
</dbReference>
<evidence type="ECO:0000313" key="3">
    <source>
        <dbReference type="EMBL" id="CAG8606887.1"/>
    </source>
</evidence>
<dbReference type="InterPro" id="IPR014729">
    <property type="entry name" value="Rossmann-like_a/b/a_fold"/>
</dbReference>
<evidence type="ECO:0000313" key="4">
    <source>
        <dbReference type="Proteomes" id="UP000789508"/>
    </source>
</evidence>
<keyword evidence="1" id="KW-0067">ATP-binding</keyword>
<dbReference type="Gene3D" id="3.40.50.620">
    <property type="entry name" value="HUPs"/>
    <property type="match status" value="1"/>
</dbReference>